<feature type="transmembrane region" description="Helical" evidence="1">
    <location>
        <begin position="32"/>
        <end position="54"/>
    </location>
</feature>
<feature type="domain" description="CAAX prenyl protease 2/Lysostaphin resistance protein A-like" evidence="2">
    <location>
        <begin position="138"/>
        <end position="239"/>
    </location>
</feature>
<feature type="transmembrane region" description="Helical" evidence="1">
    <location>
        <begin position="256"/>
        <end position="274"/>
    </location>
</feature>
<evidence type="ECO:0000313" key="3">
    <source>
        <dbReference type="EMBL" id="GAG66203.1"/>
    </source>
</evidence>
<feature type="transmembrane region" description="Helical" evidence="1">
    <location>
        <begin position="88"/>
        <end position="110"/>
    </location>
</feature>
<gene>
    <name evidence="3" type="ORF">S01H4_20652</name>
</gene>
<protein>
    <recommendedName>
        <fullName evidence="2">CAAX prenyl protease 2/Lysostaphin resistance protein A-like domain-containing protein</fullName>
    </recommendedName>
</protein>
<sequence>IIFMGIFLFLLIPFFIMNLIDTSSILYGPLNYLLKAVGVILAIPIFLYLSDFILESQRKEIIVKEDISPAKGHLMLYKISKGNFKYQILFGTLLLFLVFIPLDFFTYFFIPDMLEFSANALIMNSTNAYLQQEYLIFLGSAIVIHISVAIYEETVVRGFLTIRGSKYFQKISAVFIASLYFGLGHFAYLFNPISTQYPLVFPFIWFVQTFFVGVILSLIVLNKKWLFPVIFAHSINNIISAHAIWNFLQGNQFEVIAIYLYIPLLIVGIILFVWQFSRIKESILIGLKELRSYAMRGEFGSDKAVIVLVDLIIGLLIFLVGVIII</sequence>
<keyword evidence="1" id="KW-0812">Transmembrane</keyword>
<reference evidence="3" key="1">
    <citation type="journal article" date="2014" name="Front. Microbiol.">
        <title>High frequency of phylogenetically diverse reductive dehalogenase-homologous genes in deep subseafloor sedimentary metagenomes.</title>
        <authorList>
            <person name="Kawai M."/>
            <person name="Futagami T."/>
            <person name="Toyoda A."/>
            <person name="Takaki Y."/>
            <person name="Nishi S."/>
            <person name="Hori S."/>
            <person name="Arai W."/>
            <person name="Tsubouchi T."/>
            <person name="Morono Y."/>
            <person name="Uchiyama I."/>
            <person name="Ito T."/>
            <person name="Fujiyama A."/>
            <person name="Inagaki F."/>
            <person name="Takami H."/>
        </authorList>
    </citation>
    <scope>NUCLEOTIDE SEQUENCE</scope>
    <source>
        <strain evidence="3">Expedition CK06-06</strain>
    </source>
</reference>
<feature type="non-terminal residue" evidence="3">
    <location>
        <position position="1"/>
    </location>
</feature>
<feature type="transmembrane region" description="Helical" evidence="1">
    <location>
        <begin position="304"/>
        <end position="324"/>
    </location>
</feature>
<name>X1A0F1_9ZZZZ</name>
<dbReference type="Pfam" id="PF02517">
    <property type="entry name" value="Rce1-like"/>
    <property type="match status" value="1"/>
</dbReference>
<evidence type="ECO:0000259" key="2">
    <source>
        <dbReference type="Pfam" id="PF02517"/>
    </source>
</evidence>
<feature type="transmembrane region" description="Helical" evidence="1">
    <location>
        <begin position="225"/>
        <end position="244"/>
    </location>
</feature>
<dbReference type="AlphaFoldDB" id="X1A0F1"/>
<dbReference type="GO" id="GO:0080120">
    <property type="term" value="P:CAAX-box protein maturation"/>
    <property type="evidence" value="ECO:0007669"/>
    <property type="project" value="UniProtKB-ARBA"/>
</dbReference>
<comment type="caution">
    <text evidence="3">The sequence shown here is derived from an EMBL/GenBank/DDBJ whole genome shotgun (WGS) entry which is preliminary data.</text>
</comment>
<organism evidence="3">
    <name type="scientific">marine sediment metagenome</name>
    <dbReference type="NCBI Taxonomy" id="412755"/>
    <lineage>
        <taxon>unclassified sequences</taxon>
        <taxon>metagenomes</taxon>
        <taxon>ecological metagenomes</taxon>
    </lineage>
</organism>
<dbReference type="GO" id="GO:0004175">
    <property type="term" value="F:endopeptidase activity"/>
    <property type="evidence" value="ECO:0007669"/>
    <property type="project" value="UniProtKB-ARBA"/>
</dbReference>
<accession>X1A0F1</accession>
<proteinExistence type="predicted"/>
<keyword evidence="1" id="KW-0472">Membrane</keyword>
<feature type="transmembrane region" description="Helical" evidence="1">
    <location>
        <begin position="134"/>
        <end position="151"/>
    </location>
</feature>
<dbReference type="InterPro" id="IPR003675">
    <property type="entry name" value="Rce1/LyrA-like_dom"/>
</dbReference>
<keyword evidence="1" id="KW-1133">Transmembrane helix</keyword>
<feature type="transmembrane region" description="Helical" evidence="1">
    <location>
        <begin position="196"/>
        <end position="218"/>
    </location>
</feature>
<feature type="transmembrane region" description="Helical" evidence="1">
    <location>
        <begin position="171"/>
        <end position="190"/>
    </location>
</feature>
<evidence type="ECO:0000256" key="1">
    <source>
        <dbReference type="SAM" id="Phobius"/>
    </source>
</evidence>
<dbReference type="EMBL" id="BART01009301">
    <property type="protein sequence ID" value="GAG66203.1"/>
    <property type="molecule type" value="Genomic_DNA"/>
</dbReference>